<reference evidence="1" key="2">
    <citation type="submission" date="2020-09" db="EMBL/GenBank/DDBJ databases">
        <authorList>
            <person name="Sun Q."/>
            <person name="Zhou Y."/>
        </authorList>
    </citation>
    <scope>NUCLEOTIDE SEQUENCE</scope>
    <source>
        <strain evidence="1">CGMCC 1.15254</strain>
    </source>
</reference>
<comment type="caution">
    <text evidence="1">The sequence shown here is derived from an EMBL/GenBank/DDBJ whole genome shotgun (WGS) entry which is preliminary data.</text>
</comment>
<dbReference type="InterPro" id="IPR038444">
    <property type="entry name" value="DUF465_sf"/>
</dbReference>
<dbReference type="RefSeq" id="WP_188664852.1">
    <property type="nucleotide sequence ID" value="NZ_BMHV01000014.1"/>
</dbReference>
<organism evidence="1 2">
    <name type="scientific">Terasakiella brassicae</name>
    <dbReference type="NCBI Taxonomy" id="1634917"/>
    <lineage>
        <taxon>Bacteria</taxon>
        <taxon>Pseudomonadati</taxon>
        <taxon>Pseudomonadota</taxon>
        <taxon>Alphaproteobacteria</taxon>
        <taxon>Rhodospirillales</taxon>
        <taxon>Terasakiellaceae</taxon>
        <taxon>Terasakiella</taxon>
    </lineage>
</organism>
<protein>
    <recommendedName>
        <fullName evidence="3">DUF465 domain-containing protein</fullName>
    </recommendedName>
</protein>
<name>A0A917C150_9PROT</name>
<dbReference type="AlphaFoldDB" id="A0A917C150"/>
<dbReference type="Gene3D" id="6.10.280.50">
    <property type="match status" value="1"/>
</dbReference>
<dbReference type="Pfam" id="PF04325">
    <property type="entry name" value="DUF465"/>
    <property type="match status" value="1"/>
</dbReference>
<gene>
    <name evidence="1" type="ORF">GCM10011332_21780</name>
</gene>
<reference evidence="1" key="1">
    <citation type="journal article" date="2014" name="Int. J. Syst. Evol. Microbiol.">
        <title>Complete genome sequence of Corynebacterium casei LMG S-19264T (=DSM 44701T), isolated from a smear-ripened cheese.</title>
        <authorList>
            <consortium name="US DOE Joint Genome Institute (JGI-PGF)"/>
            <person name="Walter F."/>
            <person name="Albersmeier A."/>
            <person name="Kalinowski J."/>
            <person name="Ruckert C."/>
        </authorList>
    </citation>
    <scope>NUCLEOTIDE SEQUENCE</scope>
    <source>
        <strain evidence="1">CGMCC 1.15254</strain>
    </source>
</reference>
<accession>A0A917C150</accession>
<sequence length="55" mass="6411">MSVLDRIESLKSKHADLEHKIEAEEIRPHPNDTLIHDLKRQKLKVKDEISVLSLN</sequence>
<proteinExistence type="predicted"/>
<dbReference type="Proteomes" id="UP000632498">
    <property type="component" value="Unassembled WGS sequence"/>
</dbReference>
<dbReference type="InterPro" id="IPR007420">
    <property type="entry name" value="DUF465"/>
</dbReference>
<evidence type="ECO:0008006" key="3">
    <source>
        <dbReference type="Google" id="ProtNLM"/>
    </source>
</evidence>
<evidence type="ECO:0000313" key="2">
    <source>
        <dbReference type="Proteomes" id="UP000632498"/>
    </source>
</evidence>
<evidence type="ECO:0000313" key="1">
    <source>
        <dbReference type="EMBL" id="GGF67319.1"/>
    </source>
</evidence>
<keyword evidence="2" id="KW-1185">Reference proteome</keyword>
<dbReference type="EMBL" id="BMHV01000014">
    <property type="protein sequence ID" value="GGF67319.1"/>
    <property type="molecule type" value="Genomic_DNA"/>
</dbReference>